<dbReference type="OrthoDB" id="9804819at2"/>
<dbReference type="GO" id="GO:0140359">
    <property type="term" value="F:ABC-type transporter activity"/>
    <property type="evidence" value="ECO:0007669"/>
    <property type="project" value="InterPro"/>
</dbReference>
<evidence type="ECO:0000256" key="7">
    <source>
        <dbReference type="RuleBase" id="RU361157"/>
    </source>
</evidence>
<dbReference type="GO" id="GO:0016887">
    <property type="term" value="F:ATP hydrolysis activity"/>
    <property type="evidence" value="ECO:0007669"/>
    <property type="project" value="InterPro"/>
</dbReference>
<dbReference type="PROSITE" id="PS50893">
    <property type="entry name" value="ABC_TRANSPORTER_2"/>
    <property type="match status" value="1"/>
</dbReference>
<comment type="similarity">
    <text evidence="7">Belongs to the ABC-2 integral membrane protein family.</text>
</comment>
<dbReference type="PANTHER" id="PTHR43038:SF3">
    <property type="entry name" value="ABC TRANSPORTER G FAMILY MEMBER 20 ISOFORM X1"/>
    <property type="match status" value="1"/>
</dbReference>
<dbReference type="AlphaFoldDB" id="A0A518CAX4"/>
<dbReference type="Gene3D" id="3.40.50.300">
    <property type="entry name" value="P-loop containing nucleotide triphosphate hydrolases"/>
    <property type="match status" value="1"/>
</dbReference>
<feature type="transmembrane region" description="Helical" evidence="7">
    <location>
        <begin position="374"/>
        <end position="394"/>
    </location>
</feature>
<keyword evidence="7" id="KW-1003">Cell membrane</keyword>
<evidence type="ECO:0000259" key="10">
    <source>
        <dbReference type="PROSITE" id="PS51012"/>
    </source>
</evidence>
<dbReference type="Gene3D" id="3.40.1710.10">
    <property type="entry name" value="abc type-2 transporter like domain"/>
    <property type="match status" value="1"/>
</dbReference>
<dbReference type="PRINTS" id="PR00164">
    <property type="entry name" value="ABC2TRNSPORT"/>
</dbReference>
<evidence type="ECO:0000313" key="12">
    <source>
        <dbReference type="Proteomes" id="UP000318626"/>
    </source>
</evidence>
<feature type="transmembrane region" description="Helical" evidence="7">
    <location>
        <begin position="677"/>
        <end position="699"/>
    </location>
</feature>
<dbReference type="RefSeq" id="WP_144974448.1">
    <property type="nucleotide sequence ID" value="NZ_CP036289.1"/>
</dbReference>
<keyword evidence="6 7" id="KW-0472">Membrane</keyword>
<dbReference type="GO" id="GO:0005524">
    <property type="term" value="F:ATP binding"/>
    <property type="evidence" value="ECO:0007669"/>
    <property type="project" value="UniProtKB-KW"/>
</dbReference>
<dbReference type="Proteomes" id="UP000318626">
    <property type="component" value="Chromosome"/>
</dbReference>
<dbReference type="InterPro" id="IPR017871">
    <property type="entry name" value="ABC_transporter-like_CS"/>
</dbReference>
<keyword evidence="12" id="KW-1185">Reference proteome</keyword>
<feature type="transmembrane region" description="Helical" evidence="7">
    <location>
        <begin position="590"/>
        <end position="613"/>
    </location>
</feature>
<dbReference type="Pfam" id="PF12698">
    <property type="entry name" value="ABC2_membrane_3"/>
    <property type="match status" value="1"/>
</dbReference>
<evidence type="ECO:0000256" key="2">
    <source>
        <dbReference type="ARBA" id="ARBA00022692"/>
    </source>
</evidence>
<keyword evidence="4 11" id="KW-0067">ATP-binding</keyword>
<evidence type="ECO:0000256" key="4">
    <source>
        <dbReference type="ARBA" id="ARBA00022840"/>
    </source>
</evidence>
<dbReference type="PROSITE" id="PS51012">
    <property type="entry name" value="ABC_TM2"/>
    <property type="match status" value="1"/>
</dbReference>
<dbReference type="EMBL" id="CP036289">
    <property type="protein sequence ID" value="QDU76381.1"/>
    <property type="molecule type" value="Genomic_DNA"/>
</dbReference>
<feature type="region of interest" description="Disordered" evidence="8">
    <location>
        <begin position="326"/>
        <end position="348"/>
    </location>
</feature>
<dbReference type="InterPro" id="IPR000412">
    <property type="entry name" value="ABC_2_transport"/>
</dbReference>
<keyword evidence="7" id="KW-0813">Transport</keyword>
<dbReference type="KEGG" id="bvo:Pan97_34290"/>
<dbReference type="GO" id="GO:0043190">
    <property type="term" value="C:ATP-binding cassette (ABC) transporter complex"/>
    <property type="evidence" value="ECO:0007669"/>
    <property type="project" value="InterPro"/>
</dbReference>
<evidence type="ECO:0000256" key="6">
    <source>
        <dbReference type="ARBA" id="ARBA00023136"/>
    </source>
</evidence>
<dbReference type="InterPro" id="IPR003439">
    <property type="entry name" value="ABC_transporter-like_ATP-bd"/>
</dbReference>
<evidence type="ECO:0000256" key="1">
    <source>
        <dbReference type="ARBA" id="ARBA00004141"/>
    </source>
</evidence>
<keyword evidence="3" id="KW-0547">Nucleotide-binding</keyword>
<feature type="domain" description="ABC transporter" evidence="9">
    <location>
        <begin position="8"/>
        <end position="237"/>
    </location>
</feature>
<dbReference type="PROSITE" id="PS00211">
    <property type="entry name" value="ABC_TRANSPORTER_1"/>
    <property type="match status" value="1"/>
</dbReference>
<dbReference type="SMART" id="SM00382">
    <property type="entry name" value="AAA"/>
    <property type="match status" value="1"/>
</dbReference>
<evidence type="ECO:0000256" key="5">
    <source>
        <dbReference type="ARBA" id="ARBA00022989"/>
    </source>
</evidence>
<feature type="domain" description="ABC transmembrane type-2" evidence="10">
    <location>
        <begin position="498"/>
        <end position="733"/>
    </location>
</feature>
<keyword evidence="5 7" id="KW-1133">Transmembrane helix</keyword>
<reference evidence="12" key="1">
    <citation type="submission" date="2019-02" db="EMBL/GenBank/DDBJ databases">
        <title>Deep-cultivation of Planctomycetes and their phenomic and genomic characterization uncovers novel biology.</title>
        <authorList>
            <person name="Wiegand S."/>
            <person name="Jogler M."/>
            <person name="Boedeker C."/>
            <person name="Pinto D."/>
            <person name="Vollmers J."/>
            <person name="Rivas-Marin E."/>
            <person name="Kohn T."/>
            <person name="Peeters S.H."/>
            <person name="Heuer A."/>
            <person name="Rast P."/>
            <person name="Oberbeckmann S."/>
            <person name="Bunk B."/>
            <person name="Jeske O."/>
            <person name="Meyerdierks A."/>
            <person name="Storesund J.E."/>
            <person name="Kallscheuer N."/>
            <person name="Luecker S."/>
            <person name="Lage O.M."/>
            <person name="Pohl T."/>
            <person name="Merkel B.J."/>
            <person name="Hornburger P."/>
            <person name="Mueller R.-W."/>
            <person name="Bruemmer F."/>
            <person name="Labrenz M."/>
            <person name="Spormann A.M."/>
            <person name="Op den Camp H."/>
            <person name="Overmann J."/>
            <person name="Amann R."/>
            <person name="Jetten M.S.M."/>
            <person name="Mascher T."/>
            <person name="Medema M.H."/>
            <person name="Devos D.P."/>
            <person name="Kaster A.-K."/>
            <person name="Ovreas L."/>
            <person name="Rohde M."/>
            <person name="Galperin M.Y."/>
            <person name="Jogler C."/>
        </authorList>
    </citation>
    <scope>NUCLEOTIDE SEQUENCE [LARGE SCALE GENOMIC DNA]</scope>
    <source>
        <strain evidence="12">Pan97</strain>
    </source>
</reference>
<dbReference type="SUPFAM" id="SSF52540">
    <property type="entry name" value="P-loop containing nucleoside triphosphate hydrolases"/>
    <property type="match status" value="1"/>
</dbReference>
<comment type="subcellular location">
    <subcellularLocation>
        <location evidence="7">Cell membrane</location>
        <topology evidence="7">Multi-pass membrane protein</topology>
    </subcellularLocation>
    <subcellularLocation>
        <location evidence="1">Membrane</location>
        <topology evidence="1">Multi-pass membrane protein</topology>
    </subcellularLocation>
</comment>
<feature type="transmembrane region" description="Helical" evidence="7">
    <location>
        <begin position="541"/>
        <end position="564"/>
    </location>
</feature>
<feature type="transmembrane region" description="Helical" evidence="7">
    <location>
        <begin position="620"/>
        <end position="645"/>
    </location>
</feature>
<dbReference type="PANTHER" id="PTHR43038">
    <property type="entry name" value="ATP-BINDING CASSETTE, SUB-FAMILY H, MEMBER 1"/>
    <property type="match status" value="1"/>
</dbReference>
<protein>
    <recommendedName>
        <fullName evidence="7">Transport permease protein</fullName>
    </recommendedName>
</protein>
<feature type="transmembrane region" description="Helical" evidence="7">
    <location>
        <begin position="705"/>
        <end position="728"/>
    </location>
</feature>
<gene>
    <name evidence="11" type="primary">ybhF_5</name>
    <name evidence="11" type="ORF">Pan97_34290</name>
</gene>
<dbReference type="Pfam" id="PF00005">
    <property type="entry name" value="ABC_tran"/>
    <property type="match status" value="1"/>
</dbReference>
<sequence length="734" mass="81241">MNDSDVVIEVRDLTRRFGDFTAVRNVSFAVKRGAIFGLLGPNGSGKSTIIRMLLGILPPSDGGATVLGKDAYVDSESIKPRVGYMSQHFSLYADLTVRENLEFYGRIYGLSSERLEQRKKAVMDLTGINDFVNQLAGTLSGGWKQRLALACSLIHEPDLLFLDEPTAGIDPVARRHLWDLLFELSGRGVTLVVTTHYMDEAERCTDVGYLYMSRLLVLGKPGELKALPQITPEGTKRYEVRVPRATEQLSMLRQQQGVRDATLFGETLHVLIDESVSPEKLKEHLGLSDQEVELRPISPSLEDVFVTLTANAEKEGADELKEEIAEELSDEPGEAQVGPTSMPKSVAKRKPGKTLFGLWAILMKEFFHIRRQPITLFFMLVVPVMQTIIFGYAIDTEIENIPMVVLDLDGRQHAREVVAAFLNTRKFQLEQRVYDSESFHRALTSGRAKVGLKIPPNFSDQLLRGEQVQLQVLIDGSDSQVATTAQSTAQLLGLNLSMGRAKSVAETLSVAPARDENGEIALPIDTRTRLLYNPDLDSAHFFVPGLIGIILQLVTLFLTSFAIVREREHGTLEQLFVTPVGRMGLLLGKLFPYAMIGFVELLIVLSVMIYAFGVPVNGSILLLLALSMLFMVCSLGLGLFVSTVATTQLEAVQFAFIIMLPSVLLSGFMFPRSEMPLPIYVITFAIPVTYFIEILRGIVLRAADFWDLIPSVLGLTLCGLAVLSGSVMRFQKRL</sequence>
<feature type="transmembrane region" description="Helical" evidence="7">
    <location>
        <begin position="651"/>
        <end position="670"/>
    </location>
</feature>
<dbReference type="InterPro" id="IPR047817">
    <property type="entry name" value="ABC2_TM_bact-type"/>
</dbReference>
<evidence type="ECO:0000256" key="3">
    <source>
        <dbReference type="ARBA" id="ARBA00022741"/>
    </source>
</evidence>
<dbReference type="InterPro" id="IPR013525">
    <property type="entry name" value="ABC2_TM"/>
</dbReference>
<evidence type="ECO:0000313" key="11">
    <source>
        <dbReference type="EMBL" id="QDU76381.1"/>
    </source>
</evidence>
<dbReference type="InterPro" id="IPR027417">
    <property type="entry name" value="P-loop_NTPase"/>
</dbReference>
<proteinExistence type="inferred from homology"/>
<organism evidence="11 12">
    <name type="scientific">Bremerella volcania</name>
    <dbReference type="NCBI Taxonomy" id="2527984"/>
    <lineage>
        <taxon>Bacteria</taxon>
        <taxon>Pseudomonadati</taxon>
        <taxon>Planctomycetota</taxon>
        <taxon>Planctomycetia</taxon>
        <taxon>Pirellulales</taxon>
        <taxon>Pirellulaceae</taxon>
        <taxon>Bremerella</taxon>
    </lineage>
</organism>
<dbReference type="InterPro" id="IPR003593">
    <property type="entry name" value="AAA+_ATPase"/>
</dbReference>
<keyword evidence="2 7" id="KW-0812">Transmembrane</keyword>
<evidence type="ECO:0000256" key="8">
    <source>
        <dbReference type="SAM" id="MobiDB-lite"/>
    </source>
</evidence>
<accession>A0A518CAX4</accession>
<evidence type="ECO:0000259" key="9">
    <source>
        <dbReference type="PROSITE" id="PS50893"/>
    </source>
</evidence>
<name>A0A518CAX4_9BACT</name>